<protein>
    <submittedName>
        <fullName evidence="1">Uncharacterized protein</fullName>
    </submittedName>
</protein>
<proteinExistence type="predicted"/>
<name>A0A081NMI8_9GAMM</name>
<sequence>DSLLYMDCLRLCVAHHVEKTLDTALSCAKSQDKKELAKRLEMVGKSGIFFSDIDNEWLQRPSYMLASDGCFTQPTYSSLCSKIVNSKHCAESEGKIVEELNVLNQELRRGCGYPLSWQEPMVRARQHCYDYLVTGKAEDDYYHLVRKYDSTNSVSERTLWSGENSSFYVKKTAENFLEKAMKYPTQIDLHSDPKSSSVIARNPDTRFIEAHRLTGIQMVKYFYHGNDYSWD</sequence>
<dbReference type="EMBL" id="JOKH01000001">
    <property type="protein sequence ID" value="KEQ19661.1"/>
    <property type="molecule type" value="Genomic_DNA"/>
</dbReference>
<evidence type="ECO:0000313" key="2">
    <source>
        <dbReference type="Proteomes" id="UP000028073"/>
    </source>
</evidence>
<dbReference type="AlphaFoldDB" id="A0A081NMI8"/>
<gene>
    <name evidence="1" type="ORF">GZ78_07175</name>
</gene>
<keyword evidence="2" id="KW-1185">Reference proteome</keyword>
<feature type="non-terminal residue" evidence="1">
    <location>
        <position position="1"/>
    </location>
</feature>
<dbReference type="Proteomes" id="UP000028073">
    <property type="component" value="Unassembled WGS sequence"/>
</dbReference>
<organism evidence="1 2">
    <name type="scientific">Endozoicomonas numazuensis</name>
    <dbReference type="NCBI Taxonomy" id="1137799"/>
    <lineage>
        <taxon>Bacteria</taxon>
        <taxon>Pseudomonadati</taxon>
        <taxon>Pseudomonadota</taxon>
        <taxon>Gammaproteobacteria</taxon>
        <taxon>Oceanospirillales</taxon>
        <taxon>Endozoicomonadaceae</taxon>
        <taxon>Endozoicomonas</taxon>
    </lineage>
</organism>
<reference evidence="1 2" key="1">
    <citation type="submission" date="2014-06" db="EMBL/GenBank/DDBJ databases">
        <title>Whole Genome Sequences of Three Symbiotic Endozoicomonas Bacteria.</title>
        <authorList>
            <person name="Neave M.J."/>
            <person name="Apprill A."/>
            <person name="Voolstra C.R."/>
        </authorList>
    </citation>
    <scope>NUCLEOTIDE SEQUENCE [LARGE SCALE GENOMIC DNA]</scope>
    <source>
        <strain evidence="1 2">DSM 25634</strain>
    </source>
</reference>
<accession>A0A081NMI8</accession>
<dbReference type="RefSeq" id="WP_034833626.1">
    <property type="nucleotide sequence ID" value="NZ_JOKH01000001.1"/>
</dbReference>
<evidence type="ECO:0000313" key="1">
    <source>
        <dbReference type="EMBL" id="KEQ19661.1"/>
    </source>
</evidence>
<comment type="caution">
    <text evidence="1">The sequence shown here is derived from an EMBL/GenBank/DDBJ whole genome shotgun (WGS) entry which is preliminary data.</text>
</comment>